<dbReference type="InterPro" id="IPR017729">
    <property type="entry name" value="ATPase_T6SS_ClpV1"/>
</dbReference>
<keyword evidence="3" id="KW-0547">Nucleotide-binding</keyword>
<gene>
    <name evidence="8" type="primary">clpV</name>
    <name evidence="8" type="ORF">CWR43_10800</name>
</gene>
<dbReference type="InterPro" id="IPR027417">
    <property type="entry name" value="P-loop_NTPase"/>
</dbReference>
<evidence type="ECO:0000256" key="3">
    <source>
        <dbReference type="ARBA" id="ARBA00022741"/>
    </source>
</evidence>
<dbReference type="GO" id="GO:0005737">
    <property type="term" value="C:cytoplasm"/>
    <property type="evidence" value="ECO:0007669"/>
    <property type="project" value="TreeGrafter"/>
</dbReference>
<keyword evidence="2" id="KW-0677">Repeat</keyword>
<dbReference type="NCBIfam" id="TIGR03345">
    <property type="entry name" value="VI_ClpV1"/>
    <property type="match status" value="1"/>
</dbReference>
<dbReference type="PANTHER" id="PTHR11638">
    <property type="entry name" value="ATP-DEPENDENT CLP PROTEASE"/>
    <property type="match status" value="1"/>
</dbReference>
<evidence type="ECO:0000256" key="2">
    <source>
        <dbReference type="ARBA" id="ARBA00022737"/>
    </source>
</evidence>
<dbReference type="InterPro" id="IPR003959">
    <property type="entry name" value="ATPase_AAA_core"/>
</dbReference>
<dbReference type="RefSeq" id="WP_100771033.1">
    <property type="nucleotide sequence ID" value="NZ_PIQN01000007.1"/>
</dbReference>
<dbReference type="InterPro" id="IPR018368">
    <property type="entry name" value="ClpA/B_CS1"/>
</dbReference>
<dbReference type="PROSITE" id="PS00870">
    <property type="entry name" value="CLPAB_1"/>
    <property type="match status" value="1"/>
</dbReference>
<name>A0A2N0DBI3_RHISU</name>
<dbReference type="Pfam" id="PF07724">
    <property type="entry name" value="AAA_2"/>
    <property type="match status" value="1"/>
</dbReference>
<evidence type="ECO:0000256" key="5">
    <source>
        <dbReference type="ARBA" id="ARBA00023186"/>
    </source>
</evidence>
<organism evidence="8 9">
    <name type="scientific">Rhizobium sullae</name>
    <name type="common">Rhizobium hedysari</name>
    <dbReference type="NCBI Taxonomy" id="50338"/>
    <lineage>
        <taxon>Bacteria</taxon>
        <taxon>Pseudomonadati</taxon>
        <taxon>Pseudomonadota</taxon>
        <taxon>Alphaproteobacteria</taxon>
        <taxon>Hyphomicrobiales</taxon>
        <taxon>Rhizobiaceae</taxon>
        <taxon>Rhizobium/Agrobacterium group</taxon>
        <taxon>Rhizobium</taxon>
    </lineage>
</organism>
<comment type="caution">
    <text evidence="8">The sequence shown here is derived from an EMBL/GenBank/DDBJ whole genome shotgun (WGS) entry which is preliminary data.</text>
</comment>
<dbReference type="InterPro" id="IPR001270">
    <property type="entry name" value="ClpA/B"/>
</dbReference>
<evidence type="ECO:0000259" key="6">
    <source>
        <dbReference type="SMART" id="SM00382"/>
    </source>
</evidence>
<evidence type="ECO:0000256" key="1">
    <source>
        <dbReference type="ARBA" id="ARBA00008675"/>
    </source>
</evidence>
<dbReference type="Proteomes" id="UP000232164">
    <property type="component" value="Unassembled WGS sequence"/>
</dbReference>
<dbReference type="SMART" id="SM01086">
    <property type="entry name" value="ClpB_D2-small"/>
    <property type="match status" value="1"/>
</dbReference>
<dbReference type="InterPro" id="IPR050130">
    <property type="entry name" value="ClpA_ClpB"/>
</dbReference>
<dbReference type="GO" id="GO:0005524">
    <property type="term" value="F:ATP binding"/>
    <property type="evidence" value="ECO:0007669"/>
    <property type="project" value="UniProtKB-KW"/>
</dbReference>
<dbReference type="SUPFAM" id="SSF52540">
    <property type="entry name" value="P-loop containing nucleoside triphosphate hydrolases"/>
    <property type="match status" value="2"/>
</dbReference>
<evidence type="ECO:0000259" key="7">
    <source>
        <dbReference type="SMART" id="SM01086"/>
    </source>
</evidence>
<evidence type="ECO:0000313" key="8">
    <source>
        <dbReference type="EMBL" id="PKA43447.1"/>
    </source>
</evidence>
<feature type="domain" description="Clp ATPase C-terminal" evidence="7">
    <location>
        <begin position="810"/>
        <end position="902"/>
    </location>
</feature>
<feature type="domain" description="AAA+ ATPase" evidence="6">
    <location>
        <begin position="220"/>
        <end position="361"/>
    </location>
</feature>
<dbReference type="STRING" id="1041146.GCA_000427985_06162"/>
<dbReference type="AlphaFoldDB" id="A0A2N0DBI3"/>
<dbReference type="Pfam" id="PF10431">
    <property type="entry name" value="ClpB_D2-small"/>
    <property type="match status" value="1"/>
</dbReference>
<dbReference type="CDD" id="cd19499">
    <property type="entry name" value="RecA-like_ClpB_Hsp104-like"/>
    <property type="match status" value="1"/>
</dbReference>
<protein>
    <submittedName>
        <fullName evidence="8">Type VI secretion system ATPase TssH</fullName>
    </submittedName>
</protein>
<reference evidence="8 9" key="2">
    <citation type="submission" date="2017-12" db="EMBL/GenBank/DDBJ databases">
        <title>Genome sequence of Rhizobium sullae HCNT1 isolated from Sulla coronaria nodules and featuring peculiar denitrification phenotypes.</title>
        <authorList>
            <person name="De Diego-Diaz B."/>
            <person name="Treu L."/>
            <person name="Campanaro S."/>
            <person name="Da Silva Duarte V."/>
            <person name="Basaglia M."/>
            <person name="Favaro L."/>
            <person name="Casella S."/>
            <person name="Squartini A."/>
        </authorList>
    </citation>
    <scope>NUCLEOTIDE SEQUENCE [LARGE SCALE GENOMIC DNA]</scope>
    <source>
        <strain evidence="8 9">HCNT1</strain>
    </source>
</reference>
<dbReference type="InterPro" id="IPR041546">
    <property type="entry name" value="ClpA/ClpB_AAA_lid"/>
</dbReference>
<sequence>MQQSFKRKELVGKLNPVCLRAFKAAADAAKLRSNPYVELVHWIEQLALVDRADFQLILNDAGVDLGRLAADMARAIDKLPYGATSIEEFSDHIFHAIQEAWSLASLQFGSDEVRGVHVLLACRKVAVLDGLLLKISAEFDRIEADSVIPRLDDVLAGSLENAGKAEAPEPSRKKRPAGGDSALAKYATDLTRRARDGQVDPVLGRDPEIRQIVDILMRRRQNNPILTGEAGVGKTAVVEGFALRLAEGDVPPPLKGVALHLLDIGLMQAGASVKGEFEKRLKTVIEEVQASETPIILFIDEAHTLIGAGGAAGTGDAANLLKPALARGELRTIAATTWAEYKQHIEKDPALTRRFQVVKVEEPDEEAAILMLRGVAGVLEKHHQVQILDEAIETAVSLSHRYIPARQLPDKAVSLLDTACARVAVSQHATPAEVEDLLRRKQSLEVEQGIIGREAAIGIEVAERQSKVEASLAETESALLAAKARWEKEQSMVSKILDLRASLRGKGVKLDAVLAEGEADAELPAAADVDLPEQERGDSVLPNQGADLARLKVLMAELAGVQGETPLILLSVDRNAVASVVQDWTGIPVGRMLTSQTEKALQLAKVLGERVVGQEFAMESIARRVQTSRAGLGSPEKPVGVFLLCGPSGVGKTETALALAEALYGGEQNLISINMSEFQEAHTVSTLKGAPPGYVGYGKGGVLTEAVRRRPYSVILLDEVEKAHPDVHEIFFQVFDKGMMDDSEGRRIDFRNTLILLTSNVGSDVIMKRTDGGRTRPPLEELESALRPPLLKVFPPAFLGRVIVVPYYPLSDSMIDAITQHHFAKIARRLRASHDAELVIGNGVLELIKARCTEVESGGRMIDAILTNTLLPTLSQGVLNWALEGKRLTKATVGASAEGFTYAFE</sequence>
<proteinExistence type="inferred from homology"/>
<keyword evidence="5" id="KW-0143">Chaperone</keyword>
<dbReference type="InterPro" id="IPR004176">
    <property type="entry name" value="Clp_R_N"/>
</dbReference>
<evidence type="ECO:0000256" key="4">
    <source>
        <dbReference type="ARBA" id="ARBA00022840"/>
    </source>
</evidence>
<dbReference type="InterPro" id="IPR019489">
    <property type="entry name" value="Clp_ATPase_C"/>
</dbReference>
<dbReference type="EMBL" id="PIQN01000007">
    <property type="protein sequence ID" value="PKA43447.1"/>
    <property type="molecule type" value="Genomic_DNA"/>
</dbReference>
<dbReference type="Pfam" id="PF00004">
    <property type="entry name" value="AAA"/>
    <property type="match status" value="1"/>
</dbReference>
<dbReference type="Gene3D" id="3.40.50.300">
    <property type="entry name" value="P-loop containing nucleotide triphosphate hydrolases"/>
    <property type="match status" value="3"/>
</dbReference>
<dbReference type="InterPro" id="IPR036628">
    <property type="entry name" value="Clp_N_dom_sf"/>
</dbReference>
<dbReference type="Pfam" id="PF17871">
    <property type="entry name" value="AAA_lid_9"/>
    <property type="match status" value="1"/>
</dbReference>
<dbReference type="PRINTS" id="PR00300">
    <property type="entry name" value="CLPPROTEASEA"/>
</dbReference>
<feature type="domain" description="AAA+ ATPase" evidence="6">
    <location>
        <begin position="638"/>
        <end position="781"/>
    </location>
</feature>
<dbReference type="SUPFAM" id="SSF81923">
    <property type="entry name" value="Double Clp-N motif"/>
    <property type="match status" value="1"/>
</dbReference>
<dbReference type="FunFam" id="3.40.50.300:FF:000025">
    <property type="entry name" value="ATP-dependent Clp protease subunit"/>
    <property type="match status" value="1"/>
</dbReference>
<dbReference type="CDD" id="cd00009">
    <property type="entry name" value="AAA"/>
    <property type="match status" value="1"/>
</dbReference>
<dbReference type="PANTHER" id="PTHR11638:SF184">
    <property type="entry name" value="ATPASE WITH CHAPERONE ACTIVITY"/>
    <property type="match status" value="1"/>
</dbReference>
<dbReference type="Gene3D" id="1.10.1780.10">
    <property type="entry name" value="Clp, N-terminal domain"/>
    <property type="match status" value="1"/>
</dbReference>
<dbReference type="InterPro" id="IPR003593">
    <property type="entry name" value="AAA+_ATPase"/>
</dbReference>
<dbReference type="GO" id="GO:0034605">
    <property type="term" value="P:cellular response to heat"/>
    <property type="evidence" value="ECO:0007669"/>
    <property type="project" value="TreeGrafter"/>
</dbReference>
<dbReference type="Pfam" id="PF02861">
    <property type="entry name" value="Clp_N"/>
    <property type="match status" value="1"/>
</dbReference>
<evidence type="ECO:0000313" key="9">
    <source>
        <dbReference type="Proteomes" id="UP000232164"/>
    </source>
</evidence>
<keyword evidence="4" id="KW-0067">ATP-binding</keyword>
<reference evidence="8 9" key="1">
    <citation type="submission" date="2017-11" db="EMBL/GenBank/DDBJ databases">
        <authorList>
            <person name="Han C.G."/>
        </authorList>
    </citation>
    <scope>NUCLEOTIDE SEQUENCE [LARGE SCALE GENOMIC DNA]</scope>
    <source>
        <strain evidence="8 9">HCNT1</strain>
    </source>
</reference>
<accession>A0A2N0DBI3</accession>
<dbReference type="SMART" id="SM00382">
    <property type="entry name" value="AAA"/>
    <property type="match status" value="2"/>
</dbReference>
<dbReference type="GO" id="GO:0016887">
    <property type="term" value="F:ATP hydrolysis activity"/>
    <property type="evidence" value="ECO:0007669"/>
    <property type="project" value="InterPro"/>
</dbReference>
<comment type="similarity">
    <text evidence="1">Belongs to the ClpA/ClpB family.</text>
</comment>